<feature type="compositionally biased region" description="Basic residues" evidence="1">
    <location>
        <begin position="931"/>
        <end position="940"/>
    </location>
</feature>
<sequence length="1154" mass="132705">MALLALQEYVWTWENASHASSLGKSLELSDISHVLLPQDWDEAIRKEAMDAKRDPSMRLKHCYTMLMRNHIGISAMWPTIDPSTSRHNLRLYMRMHSANTAKKWLELNQLVVAREGEIQQSIVELGESEDSSGIEALLRKAWRTARDDYNKNMAAPPKGVFPGFSLDPHGEIAISHASDLDNFSLDFLDDLGNECGFRRIPLYRNGANYYQPLQPETREYQWPYLPEPPTLITKNISYNVDVRGHTQRVGASYLVPHINLADLTNPLNLLTFIHHRARMKPHEFAQLDNELTYVGRSSRILTGAFAPWRMIQFIDRVFDGRVPNIISMYDGYGDHLIAQNDQPVGSKYRNLYQRGKIFGCMAGWLVMQTQFITYSFLFNLCKDLIAATEVEKVPEKIPETIEERELLRIKVEASVLIEKVKRKANNGVENWHDLASLRQYEPFPTRVNANRYLSTLQSKSDAAEQHLTRLFNEPNYFLEVVLEQKQHHWANLTVDYGDMAGKHINLYNVRNTRYELYCDCIRSVLRRAIFGFFMWSLVETLLVRYDKVVVKQRKALLKEYKGNDPDETSFLTVSTTGDAGKDFEQLVAVVRYSAVLFLKEFSSKLIHASYEPMLPLYSRLSQANDFVTKLPDEKKDPFPFARNLYDAPDRVAKPVRTTLHAKHLDLKQIVADLMNNFIANTTTCLYVGVRKITERLQRYLDDCDDEETSGIFSSLVADTIDSLDVLAEIAQHLEDFSPHSRGPVTSQLVELVTEACEGNSIDLNKFDEFPYEVKSVPNKRIERIYKFLDEAQGFDTQISITIGQARGDLKRLGASLLKRMIVPMNKHTKYQARPERLARLEEIMEVRRDQYEFHAEEKPIDLDIEENIPVRLAFTTWRGVKDELENEAQRRRKERKERDLETQKTFNQPVLDEVRRLELVKLRQAKENDRRRRLQMRRKERWNQRTGAAGPGAEQPEDDGIEAEKVDIQAEAVRRLSVQDQPAPEPAPQPAILPQPPVEPEPQPAVLPPLPAEQQPLPPAPPPREPTPERPHSPPLGIAPDDNPKETLNKRVWKTLSAVYGFDDSRVSWAELVRAMNTLGYREHGRGGSHGVFLRTARCRWPEGALGKGRNIQLAKNHEGGHAGAARGKVKDWGVRLAQRKMTWEFIQKWYQPK</sequence>
<organism evidence="2 3">
    <name type="scientific">Cylindrodendrum hubeiense</name>
    <dbReference type="NCBI Taxonomy" id="595255"/>
    <lineage>
        <taxon>Eukaryota</taxon>
        <taxon>Fungi</taxon>
        <taxon>Dikarya</taxon>
        <taxon>Ascomycota</taxon>
        <taxon>Pezizomycotina</taxon>
        <taxon>Sordariomycetes</taxon>
        <taxon>Hypocreomycetidae</taxon>
        <taxon>Hypocreales</taxon>
        <taxon>Nectriaceae</taxon>
        <taxon>Cylindrodendrum</taxon>
    </lineage>
</organism>
<proteinExistence type="predicted"/>
<evidence type="ECO:0000313" key="2">
    <source>
        <dbReference type="EMBL" id="KAF7551367.1"/>
    </source>
</evidence>
<gene>
    <name evidence="2" type="ORF">G7Z17_g5070</name>
</gene>
<evidence type="ECO:0000313" key="3">
    <source>
        <dbReference type="Proteomes" id="UP000722485"/>
    </source>
</evidence>
<accession>A0A9P5LI90</accession>
<dbReference type="EMBL" id="JAANBB010000079">
    <property type="protein sequence ID" value="KAF7551367.1"/>
    <property type="molecule type" value="Genomic_DNA"/>
</dbReference>
<keyword evidence="3" id="KW-1185">Reference proteome</keyword>
<comment type="caution">
    <text evidence="2">The sequence shown here is derived from an EMBL/GenBank/DDBJ whole genome shotgun (WGS) entry which is preliminary data.</text>
</comment>
<feature type="compositionally biased region" description="Pro residues" evidence="1">
    <location>
        <begin position="983"/>
        <end position="1025"/>
    </location>
</feature>
<name>A0A9P5LI90_9HYPO</name>
<dbReference type="OrthoDB" id="2922289at2759"/>
<feature type="region of interest" description="Disordered" evidence="1">
    <location>
        <begin position="927"/>
        <end position="960"/>
    </location>
</feature>
<dbReference type="AlphaFoldDB" id="A0A9P5LI90"/>
<evidence type="ECO:0000256" key="1">
    <source>
        <dbReference type="SAM" id="MobiDB-lite"/>
    </source>
</evidence>
<feature type="region of interest" description="Disordered" evidence="1">
    <location>
        <begin position="978"/>
        <end position="1045"/>
    </location>
</feature>
<reference evidence="2" key="1">
    <citation type="submission" date="2020-03" db="EMBL/GenBank/DDBJ databases">
        <title>Draft Genome Sequence of Cylindrodendrum hubeiense.</title>
        <authorList>
            <person name="Buettner E."/>
            <person name="Kellner H."/>
        </authorList>
    </citation>
    <scope>NUCLEOTIDE SEQUENCE</scope>
    <source>
        <strain evidence="2">IHI 201604</strain>
    </source>
</reference>
<protein>
    <submittedName>
        <fullName evidence="2">Uncharacterized protein</fullName>
    </submittedName>
</protein>
<dbReference type="Proteomes" id="UP000722485">
    <property type="component" value="Unassembled WGS sequence"/>
</dbReference>